<dbReference type="EMBL" id="LN736366">
    <property type="protein sequence ID" value="CEP63066.1"/>
    <property type="molecule type" value="Genomic_DNA"/>
</dbReference>
<dbReference type="RefSeq" id="XP_022629287.1">
    <property type="nucleotide sequence ID" value="XM_022771373.1"/>
</dbReference>
<evidence type="ECO:0000256" key="1">
    <source>
        <dbReference type="SAM" id="MobiDB-lite"/>
    </source>
</evidence>
<dbReference type="AlphaFoldDB" id="A0A0C7MSY1"/>
<sequence>MLQHTIRGTRALQTLSLRAARSGNAVRSISGASSSNPKSKTPKSSSQEQMDANKKKLEDLEKKSGSIGGGNFQRPSREELKKKGDEAQVEQQRPDDGVY</sequence>
<keyword evidence="3" id="KW-1185">Reference proteome</keyword>
<dbReference type="GeneID" id="34686556"/>
<organism evidence="2 3">
    <name type="scientific">Lachancea lanzarotensis</name>
    <dbReference type="NCBI Taxonomy" id="1245769"/>
    <lineage>
        <taxon>Eukaryota</taxon>
        <taxon>Fungi</taxon>
        <taxon>Dikarya</taxon>
        <taxon>Ascomycota</taxon>
        <taxon>Saccharomycotina</taxon>
        <taxon>Saccharomycetes</taxon>
        <taxon>Saccharomycetales</taxon>
        <taxon>Saccharomycetaceae</taxon>
        <taxon>Lachancea</taxon>
    </lineage>
</organism>
<accession>A0A0C7MSY1</accession>
<reference evidence="2 3" key="1">
    <citation type="submission" date="2014-12" db="EMBL/GenBank/DDBJ databases">
        <authorList>
            <person name="Neuveglise Cecile"/>
        </authorList>
    </citation>
    <scope>NUCLEOTIDE SEQUENCE [LARGE SCALE GENOMIC DNA]</scope>
    <source>
        <strain evidence="2 3">CBS 12615</strain>
    </source>
</reference>
<dbReference type="HOGENOM" id="CLU_180256_0_0_1"/>
<dbReference type="OrthoDB" id="4034641at2759"/>
<protein>
    <submittedName>
        <fullName evidence="2">LALA0S07e01640g1_1</fullName>
    </submittedName>
</protein>
<feature type="compositionally biased region" description="Basic and acidic residues" evidence="1">
    <location>
        <begin position="75"/>
        <end position="99"/>
    </location>
</feature>
<gene>
    <name evidence="2" type="ORF">LALA0_S07e01640g</name>
</gene>
<feature type="compositionally biased region" description="Low complexity" evidence="1">
    <location>
        <begin position="33"/>
        <end position="46"/>
    </location>
</feature>
<proteinExistence type="predicted"/>
<evidence type="ECO:0000313" key="3">
    <source>
        <dbReference type="Proteomes" id="UP000054304"/>
    </source>
</evidence>
<feature type="region of interest" description="Disordered" evidence="1">
    <location>
        <begin position="19"/>
        <end position="99"/>
    </location>
</feature>
<name>A0A0C7MSY1_9SACH</name>
<evidence type="ECO:0000313" key="2">
    <source>
        <dbReference type="EMBL" id="CEP63066.1"/>
    </source>
</evidence>
<dbReference type="Proteomes" id="UP000054304">
    <property type="component" value="Unassembled WGS sequence"/>
</dbReference>
<feature type="compositionally biased region" description="Basic and acidic residues" evidence="1">
    <location>
        <begin position="51"/>
        <end position="64"/>
    </location>
</feature>